<accession>A0A5M6IPI9</accession>
<proteinExistence type="predicted"/>
<organism evidence="4 5">
    <name type="scientific">Rhodovastum atsumiense</name>
    <dbReference type="NCBI Taxonomy" id="504468"/>
    <lineage>
        <taxon>Bacteria</taxon>
        <taxon>Pseudomonadati</taxon>
        <taxon>Pseudomonadota</taxon>
        <taxon>Alphaproteobacteria</taxon>
        <taxon>Acetobacterales</taxon>
        <taxon>Acetobacteraceae</taxon>
        <taxon>Rhodovastum</taxon>
    </lineage>
</organism>
<feature type="transmembrane region" description="Helical" evidence="2">
    <location>
        <begin position="404"/>
        <end position="422"/>
    </location>
</feature>
<keyword evidence="5" id="KW-1185">Reference proteome</keyword>
<feature type="domain" description="Serine aminopeptidase S33" evidence="3">
    <location>
        <begin position="61"/>
        <end position="171"/>
    </location>
</feature>
<dbReference type="GO" id="GO:0052689">
    <property type="term" value="F:carboxylic ester hydrolase activity"/>
    <property type="evidence" value="ECO:0007669"/>
    <property type="project" value="UniProtKB-ARBA"/>
</dbReference>
<dbReference type="SUPFAM" id="SSF53474">
    <property type="entry name" value="alpha/beta-Hydrolases"/>
    <property type="match status" value="1"/>
</dbReference>
<keyword evidence="2" id="KW-1133">Transmembrane helix</keyword>
<evidence type="ECO:0000313" key="5">
    <source>
        <dbReference type="Proteomes" id="UP000325255"/>
    </source>
</evidence>
<name>A0A5M6IPI9_9PROT</name>
<dbReference type="PANTHER" id="PTHR22946:SF9">
    <property type="entry name" value="POLYKETIDE TRANSFERASE AF380"/>
    <property type="match status" value="1"/>
</dbReference>
<reference evidence="4 5" key="1">
    <citation type="submission" date="2019-09" db="EMBL/GenBank/DDBJ databases">
        <title>Genome sequence of Rhodovastum atsumiense, a diverse member of the Acetobacteraceae family of non-sulfur purple photosynthetic bacteria.</title>
        <authorList>
            <person name="Meyer T."/>
            <person name="Kyndt J."/>
        </authorList>
    </citation>
    <scope>NUCLEOTIDE SEQUENCE [LARGE SCALE GENOMIC DNA]</scope>
    <source>
        <strain evidence="4 5">DSM 21279</strain>
    </source>
</reference>
<dbReference type="EMBL" id="VWPK01000036">
    <property type="protein sequence ID" value="KAA5610194.1"/>
    <property type="molecule type" value="Genomic_DNA"/>
</dbReference>
<dbReference type="InterPro" id="IPR029058">
    <property type="entry name" value="AB_hydrolase_fold"/>
</dbReference>
<dbReference type="Pfam" id="PF12146">
    <property type="entry name" value="Hydrolase_4"/>
    <property type="match status" value="1"/>
</dbReference>
<evidence type="ECO:0000256" key="1">
    <source>
        <dbReference type="ARBA" id="ARBA00022801"/>
    </source>
</evidence>
<evidence type="ECO:0000259" key="3">
    <source>
        <dbReference type="Pfam" id="PF12146"/>
    </source>
</evidence>
<dbReference type="Gene3D" id="3.40.50.1820">
    <property type="entry name" value="alpha/beta hydrolase"/>
    <property type="match status" value="1"/>
</dbReference>
<feature type="transmembrane region" description="Helical" evidence="2">
    <location>
        <begin position="368"/>
        <end position="392"/>
    </location>
</feature>
<feature type="transmembrane region" description="Helical" evidence="2">
    <location>
        <begin position="271"/>
        <end position="295"/>
    </location>
</feature>
<dbReference type="PANTHER" id="PTHR22946">
    <property type="entry name" value="DIENELACTONE HYDROLASE DOMAIN-CONTAINING PROTEIN-RELATED"/>
    <property type="match status" value="1"/>
</dbReference>
<gene>
    <name evidence="4" type="ORF">F1189_20270</name>
</gene>
<dbReference type="Proteomes" id="UP000325255">
    <property type="component" value="Unassembled WGS sequence"/>
</dbReference>
<keyword evidence="2" id="KW-0472">Membrane</keyword>
<feature type="transmembrane region" description="Helical" evidence="2">
    <location>
        <begin position="494"/>
        <end position="513"/>
    </location>
</feature>
<evidence type="ECO:0000256" key="2">
    <source>
        <dbReference type="SAM" id="Phobius"/>
    </source>
</evidence>
<dbReference type="OrthoDB" id="504769at2"/>
<feature type="transmembrane region" description="Helical" evidence="2">
    <location>
        <begin position="307"/>
        <end position="325"/>
    </location>
</feature>
<keyword evidence="2" id="KW-0812">Transmembrane</keyword>
<protein>
    <submittedName>
        <fullName evidence="4">Alpha/beta fold hydrolase</fullName>
    </submittedName>
</protein>
<feature type="transmembrane region" description="Helical" evidence="2">
    <location>
        <begin position="460"/>
        <end position="482"/>
    </location>
</feature>
<feature type="transmembrane region" description="Helical" evidence="2">
    <location>
        <begin position="337"/>
        <end position="356"/>
    </location>
</feature>
<sequence length="514" mass="54046">MSERAPLRSLARPVVAVAALLAIVLALWHLTAATAGLSITRAAVGPIPVTVFRPAAPGPAPVAVVAHGFAGSQQMMQAFATTLARDGVLVVTFDFPGHGRNPEKLAGGLTDDAAASGALVGALGRVVAFARDLPGGDGRVALVGHSMASDIAIQYARAHPDVDATVAVSVFARDVTADSPRNLQVVVGGLEPEMLHAEGRRIVGMASAGPVREGVTYGRFADGTARRLVVAPGVEHIGVLYSRDTLRAVRDWLDAAFARQGGDFVDARGPWIGLLLLGAVLLAWPLSALLPRAAVPAAGAGLRWRHLLPLAMLPAVATPLLLWKLPTDFLPLLLGDYLAVHCALYGLLTAGGMWLLRRRDAAGEAVRIRRSSLVIAALAVPAYAVLALALPMNAFVSSFLPTPTRVPFVLAMLAGMLPWFLADEWLTRGAAAPRGAYAVTKLCFLLSLALAIALDLHRLFFLIIIVPVILLFFVIYGLFSAWTYAAVRHPLPGALANAIALAWAVGVTFPLVVH</sequence>
<comment type="caution">
    <text evidence="4">The sequence shown here is derived from an EMBL/GenBank/DDBJ whole genome shotgun (WGS) entry which is preliminary data.</text>
</comment>
<dbReference type="AlphaFoldDB" id="A0A5M6IPI9"/>
<dbReference type="InterPro" id="IPR022742">
    <property type="entry name" value="Hydrolase_4"/>
</dbReference>
<keyword evidence="1 4" id="KW-0378">Hydrolase</keyword>
<evidence type="ECO:0000313" key="4">
    <source>
        <dbReference type="EMBL" id="KAA5610194.1"/>
    </source>
</evidence>
<feature type="transmembrane region" description="Helical" evidence="2">
    <location>
        <begin position="434"/>
        <end position="454"/>
    </location>
</feature>
<dbReference type="InterPro" id="IPR050261">
    <property type="entry name" value="FrsA_esterase"/>
</dbReference>